<dbReference type="PROSITE" id="PS01209">
    <property type="entry name" value="LDLRA_1"/>
    <property type="match status" value="1"/>
</dbReference>
<feature type="disulfide bond" evidence="2">
    <location>
        <begin position="36"/>
        <end position="51"/>
    </location>
</feature>
<dbReference type="EMBL" id="CP111021">
    <property type="protein sequence ID" value="WAR17187.1"/>
    <property type="molecule type" value="Genomic_DNA"/>
</dbReference>
<dbReference type="SMART" id="SM00192">
    <property type="entry name" value="LDLa"/>
    <property type="match status" value="1"/>
</dbReference>
<proteinExistence type="predicted"/>
<accession>A0ABY7F833</accession>
<dbReference type="InterPro" id="IPR023415">
    <property type="entry name" value="LDLR_class-A_CS"/>
</dbReference>
<evidence type="ECO:0000313" key="4">
    <source>
        <dbReference type="Proteomes" id="UP001164746"/>
    </source>
</evidence>
<dbReference type="Pfam" id="PF00057">
    <property type="entry name" value="Ldl_recept_a"/>
    <property type="match status" value="1"/>
</dbReference>
<dbReference type="SUPFAM" id="SSF57424">
    <property type="entry name" value="LDL receptor-like module"/>
    <property type="match status" value="1"/>
</dbReference>
<dbReference type="InterPro" id="IPR002172">
    <property type="entry name" value="LDrepeatLR_classA_rpt"/>
</dbReference>
<keyword evidence="4" id="KW-1185">Reference proteome</keyword>
<reference evidence="3" key="1">
    <citation type="submission" date="2022-11" db="EMBL/GenBank/DDBJ databases">
        <title>Centuries of genome instability and evolution in soft-shell clam transmissible cancer (bioRxiv).</title>
        <authorList>
            <person name="Hart S.F.M."/>
            <person name="Yonemitsu M.A."/>
            <person name="Giersch R.M."/>
            <person name="Beal B.F."/>
            <person name="Arriagada G."/>
            <person name="Davis B.W."/>
            <person name="Ostrander E.A."/>
            <person name="Goff S.P."/>
            <person name="Metzger M.J."/>
        </authorList>
    </citation>
    <scope>NUCLEOTIDE SEQUENCE</scope>
    <source>
        <strain evidence="3">MELC-2E11</strain>
        <tissue evidence="3">Siphon/mantle</tissue>
    </source>
</reference>
<name>A0ABY7F833_MYAAR</name>
<gene>
    <name evidence="3" type="ORF">MAR_031781</name>
</gene>
<feature type="disulfide bond" evidence="2">
    <location>
        <begin position="24"/>
        <end position="42"/>
    </location>
</feature>
<dbReference type="SUPFAM" id="SSF50494">
    <property type="entry name" value="Trypsin-like serine proteases"/>
    <property type="match status" value="1"/>
</dbReference>
<dbReference type="Proteomes" id="UP001164746">
    <property type="component" value="Chromosome 10"/>
</dbReference>
<dbReference type="PROSITE" id="PS50068">
    <property type="entry name" value="LDLRA_2"/>
    <property type="match status" value="1"/>
</dbReference>
<dbReference type="InterPro" id="IPR036055">
    <property type="entry name" value="LDL_receptor-like_sf"/>
</dbReference>
<evidence type="ECO:0000313" key="3">
    <source>
        <dbReference type="EMBL" id="WAR17187.1"/>
    </source>
</evidence>
<comment type="caution">
    <text evidence="2">Lacks conserved residue(s) required for the propagation of feature annotation.</text>
</comment>
<organism evidence="3 4">
    <name type="scientific">Mya arenaria</name>
    <name type="common">Soft-shell clam</name>
    <dbReference type="NCBI Taxonomy" id="6604"/>
    <lineage>
        <taxon>Eukaryota</taxon>
        <taxon>Metazoa</taxon>
        <taxon>Spiralia</taxon>
        <taxon>Lophotrochozoa</taxon>
        <taxon>Mollusca</taxon>
        <taxon>Bivalvia</taxon>
        <taxon>Autobranchia</taxon>
        <taxon>Heteroconchia</taxon>
        <taxon>Euheterodonta</taxon>
        <taxon>Imparidentia</taxon>
        <taxon>Neoheterodontei</taxon>
        <taxon>Myida</taxon>
        <taxon>Myoidea</taxon>
        <taxon>Myidae</taxon>
        <taxon>Mya</taxon>
    </lineage>
</organism>
<dbReference type="CDD" id="cd00112">
    <property type="entry name" value="LDLa"/>
    <property type="match status" value="1"/>
</dbReference>
<sequence>MCFNTHCGFYFNYFLNINAGGYECQNHECLPLSARCDAKQDCADGTDEYKCVQILKNGTTTVFYQDKANAVYERMTICVDRITKVDADILCSLAGQGFIKEITTQKQSISNGLALREDGYKYHDLTLGAVSIDDYQYQVHLGVQSTAEPGDWSQVIPVDRYHDYGYINRPYPNYDMALLHLEHEALITNFTRPEFTASLFQKTKKRNA</sequence>
<protein>
    <submittedName>
        <fullName evidence="3">CORIN-like protein</fullName>
    </submittedName>
</protein>
<dbReference type="InterPro" id="IPR009003">
    <property type="entry name" value="Peptidase_S1_PA"/>
</dbReference>
<evidence type="ECO:0000256" key="1">
    <source>
        <dbReference type="ARBA" id="ARBA00023157"/>
    </source>
</evidence>
<evidence type="ECO:0000256" key="2">
    <source>
        <dbReference type="PROSITE-ProRule" id="PRU00124"/>
    </source>
</evidence>
<dbReference type="Gene3D" id="4.10.400.10">
    <property type="entry name" value="Low-density Lipoprotein Receptor"/>
    <property type="match status" value="1"/>
</dbReference>
<keyword evidence="1 2" id="KW-1015">Disulfide bond</keyword>